<gene>
    <name evidence="5" type="ORF">ACFSAS_08550</name>
</gene>
<dbReference type="InterPro" id="IPR006127">
    <property type="entry name" value="ZnuA-like"/>
</dbReference>
<evidence type="ECO:0000256" key="4">
    <source>
        <dbReference type="SAM" id="MobiDB-lite"/>
    </source>
</evidence>
<evidence type="ECO:0000256" key="1">
    <source>
        <dbReference type="ARBA" id="ARBA00011028"/>
    </source>
</evidence>
<dbReference type="AlphaFoldDB" id="A0ABD6DUD1"/>
<evidence type="ECO:0000256" key="3">
    <source>
        <dbReference type="ARBA" id="ARBA00022729"/>
    </source>
</evidence>
<dbReference type="PROSITE" id="PS51257">
    <property type="entry name" value="PROKAR_LIPOPROTEIN"/>
    <property type="match status" value="1"/>
</dbReference>
<dbReference type="InterPro" id="IPR050492">
    <property type="entry name" value="Bact_metal-bind_prot9"/>
</dbReference>
<keyword evidence="2" id="KW-0813">Transport</keyword>
<feature type="compositionally biased region" description="Basic and acidic residues" evidence="4">
    <location>
        <begin position="131"/>
        <end position="183"/>
    </location>
</feature>
<keyword evidence="3" id="KW-0732">Signal</keyword>
<name>A0ABD6DUD1_9EURY</name>
<sequence length="357" mass="38700">METTRRQLLVTAAGVAAVGASAGCVGGATNGDGSESGRATAQSPFFVFGDVAANVAADAAATELLVPVGQHGHGWEPGPRVREAVHDAALFVHGPVGFQPWVDDILGDLDDDGSDVATVDVASGVELLPADDSHDHSDQHEHGTDHHDEHTTDHHDEHTTDHHDEHTTDHHDEDQHEHDRGTDPHFWMDPLRLGAAIENVRDALSRVDPDNAETYAENAASFRADVDDLHGRLESTVAEASKGVVLVAGHNALRYFGERYGVEIEALTNVSPDDRPTPRDIERAQTVVDRHDLRYVCADPLESQRAAEQLVAETDAEAVLPLTSMPGLTDEWEAEEWGYLDVMRNVNLPTLERALEA</sequence>
<dbReference type="Proteomes" id="UP001597092">
    <property type="component" value="Unassembled WGS sequence"/>
</dbReference>
<comment type="caution">
    <text evidence="5">The sequence shown here is derived from an EMBL/GenBank/DDBJ whole genome shotgun (WGS) entry which is preliminary data.</text>
</comment>
<dbReference type="RefSeq" id="WP_256306287.1">
    <property type="nucleotide sequence ID" value="NZ_JANHAW010000001.1"/>
</dbReference>
<dbReference type="PROSITE" id="PS51318">
    <property type="entry name" value="TAT"/>
    <property type="match status" value="1"/>
</dbReference>
<reference evidence="5 6" key="1">
    <citation type="journal article" date="2019" name="Int. J. Syst. Evol. Microbiol.">
        <title>The Global Catalogue of Microorganisms (GCM) 10K type strain sequencing project: providing services to taxonomists for standard genome sequencing and annotation.</title>
        <authorList>
            <consortium name="The Broad Institute Genomics Platform"/>
            <consortium name="The Broad Institute Genome Sequencing Center for Infectious Disease"/>
            <person name="Wu L."/>
            <person name="Ma J."/>
        </authorList>
    </citation>
    <scope>NUCLEOTIDE SEQUENCE [LARGE SCALE GENOMIC DNA]</scope>
    <source>
        <strain evidence="5 6">CGMCC 1.10387</strain>
    </source>
</reference>
<dbReference type="Gene3D" id="3.40.50.1980">
    <property type="entry name" value="Nitrogenase molybdenum iron protein domain"/>
    <property type="match status" value="3"/>
</dbReference>
<dbReference type="EMBL" id="JBHUDP010000002">
    <property type="protein sequence ID" value="MFD1685658.1"/>
    <property type="molecule type" value="Genomic_DNA"/>
</dbReference>
<dbReference type="Pfam" id="PF01297">
    <property type="entry name" value="ZnuA"/>
    <property type="match status" value="1"/>
</dbReference>
<protein>
    <submittedName>
        <fullName evidence="5">Metal ABC transporter substrate-binding protein</fullName>
    </submittedName>
</protein>
<evidence type="ECO:0000313" key="5">
    <source>
        <dbReference type="EMBL" id="MFD1685658.1"/>
    </source>
</evidence>
<dbReference type="PANTHER" id="PTHR42953">
    <property type="entry name" value="HIGH-AFFINITY ZINC UPTAKE SYSTEM PROTEIN ZNUA-RELATED"/>
    <property type="match status" value="1"/>
</dbReference>
<proteinExistence type="inferred from homology"/>
<accession>A0ABD6DUD1</accession>
<keyword evidence="6" id="KW-1185">Reference proteome</keyword>
<organism evidence="5 6">
    <name type="scientific">Halobellus litoreus</name>
    <dbReference type="NCBI Taxonomy" id="755310"/>
    <lineage>
        <taxon>Archaea</taxon>
        <taxon>Methanobacteriati</taxon>
        <taxon>Methanobacteriota</taxon>
        <taxon>Stenosarchaea group</taxon>
        <taxon>Halobacteria</taxon>
        <taxon>Halobacteriales</taxon>
        <taxon>Haloferacaceae</taxon>
        <taxon>Halobellus</taxon>
    </lineage>
</organism>
<dbReference type="InterPro" id="IPR006311">
    <property type="entry name" value="TAT_signal"/>
</dbReference>
<dbReference type="PANTHER" id="PTHR42953:SF3">
    <property type="entry name" value="HIGH-AFFINITY ZINC UPTAKE SYSTEM PROTEIN ZNUA"/>
    <property type="match status" value="1"/>
</dbReference>
<comment type="similarity">
    <text evidence="1">Belongs to the bacterial solute-binding protein 9 family.</text>
</comment>
<evidence type="ECO:0000313" key="6">
    <source>
        <dbReference type="Proteomes" id="UP001597092"/>
    </source>
</evidence>
<evidence type="ECO:0000256" key="2">
    <source>
        <dbReference type="ARBA" id="ARBA00022448"/>
    </source>
</evidence>
<feature type="region of interest" description="Disordered" evidence="4">
    <location>
        <begin position="129"/>
        <end position="185"/>
    </location>
</feature>
<dbReference type="SUPFAM" id="SSF53807">
    <property type="entry name" value="Helical backbone' metal receptor"/>
    <property type="match status" value="1"/>
</dbReference>